<organism evidence="2 3">
    <name type="scientific">Iris pallida</name>
    <name type="common">Sweet iris</name>
    <dbReference type="NCBI Taxonomy" id="29817"/>
    <lineage>
        <taxon>Eukaryota</taxon>
        <taxon>Viridiplantae</taxon>
        <taxon>Streptophyta</taxon>
        <taxon>Embryophyta</taxon>
        <taxon>Tracheophyta</taxon>
        <taxon>Spermatophyta</taxon>
        <taxon>Magnoliopsida</taxon>
        <taxon>Liliopsida</taxon>
        <taxon>Asparagales</taxon>
        <taxon>Iridaceae</taxon>
        <taxon>Iridoideae</taxon>
        <taxon>Irideae</taxon>
        <taxon>Iris</taxon>
    </lineage>
</organism>
<name>A0AAX6G7G2_IRIPA</name>
<dbReference type="EMBL" id="JANAVB010037544">
    <property type="protein sequence ID" value="KAJ6801891.1"/>
    <property type="molecule type" value="Genomic_DNA"/>
</dbReference>
<sequence length="34" mass="3737">MRHFFSMHSSVSCNLSLSVEISAELAGKKVSLIQ</sequence>
<comment type="caution">
    <text evidence="2">The sequence shown here is derived from an EMBL/GenBank/DDBJ whole genome shotgun (WGS) entry which is preliminary data.</text>
</comment>
<dbReference type="EMBL" id="JANAVB010021999">
    <property type="protein sequence ID" value="KAJ6824552.1"/>
    <property type="molecule type" value="Genomic_DNA"/>
</dbReference>
<evidence type="ECO:0000313" key="2">
    <source>
        <dbReference type="EMBL" id="KAJ6824552.1"/>
    </source>
</evidence>
<evidence type="ECO:0000313" key="3">
    <source>
        <dbReference type="Proteomes" id="UP001140949"/>
    </source>
</evidence>
<gene>
    <name evidence="1" type="ORF">M6B38_195530</name>
    <name evidence="2" type="ORF">M6B38_382100</name>
</gene>
<evidence type="ECO:0000313" key="1">
    <source>
        <dbReference type="EMBL" id="KAJ6801891.1"/>
    </source>
</evidence>
<keyword evidence="3" id="KW-1185">Reference proteome</keyword>
<dbReference type="AlphaFoldDB" id="A0AAX6G7G2"/>
<proteinExistence type="predicted"/>
<protein>
    <submittedName>
        <fullName evidence="2">Uncharacterized protein</fullName>
    </submittedName>
</protein>
<reference evidence="2" key="2">
    <citation type="submission" date="2023-04" db="EMBL/GenBank/DDBJ databases">
        <authorList>
            <person name="Bruccoleri R.E."/>
            <person name="Oakeley E.J."/>
            <person name="Faust A.-M."/>
            <person name="Dessus-Babus S."/>
            <person name="Altorfer M."/>
            <person name="Burckhardt D."/>
            <person name="Oertli M."/>
            <person name="Naumann U."/>
            <person name="Petersen F."/>
            <person name="Wong J."/>
        </authorList>
    </citation>
    <scope>NUCLEOTIDE SEQUENCE</scope>
    <source>
        <strain evidence="2">GSM-AAB239-AS_SAM_17_03QT</strain>
        <tissue evidence="2">Leaf</tissue>
    </source>
</reference>
<accession>A0AAX6G7G2</accession>
<reference evidence="2" key="1">
    <citation type="journal article" date="2023" name="GigaByte">
        <title>Genome assembly of the bearded iris, Iris pallida Lam.</title>
        <authorList>
            <person name="Bruccoleri R.E."/>
            <person name="Oakeley E.J."/>
            <person name="Faust A.M.E."/>
            <person name="Altorfer M."/>
            <person name="Dessus-Babus S."/>
            <person name="Burckhardt D."/>
            <person name="Oertli M."/>
            <person name="Naumann U."/>
            <person name="Petersen F."/>
            <person name="Wong J."/>
        </authorList>
    </citation>
    <scope>NUCLEOTIDE SEQUENCE</scope>
    <source>
        <strain evidence="2">GSM-AAB239-AS_SAM_17_03QT</strain>
    </source>
</reference>
<dbReference type="Proteomes" id="UP001140949">
    <property type="component" value="Unassembled WGS sequence"/>
</dbReference>